<feature type="binding site" description="axial binding residue" evidence="9">
    <location>
        <position position="439"/>
    </location>
    <ligand>
        <name>heme</name>
        <dbReference type="ChEBI" id="CHEBI:30413"/>
    </ligand>
    <ligandPart>
        <name>Fe</name>
        <dbReference type="ChEBI" id="CHEBI:18248"/>
    </ligandPart>
</feature>
<accession>A0A0D2KNM2</accession>
<dbReference type="STRING" id="945553.A0A0D2KNM2"/>
<evidence type="ECO:0000256" key="9">
    <source>
        <dbReference type="PIRSR" id="PIRSR602401-1"/>
    </source>
</evidence>
<evidence type="ECO:0000256" key="3">
    <source>
        <dbReference type="ARBA" id="ARBA00010617"/>
    </source>
</evidence>
<dbReference type="InterPro" id="IPR036396">
    <property type="entry name" value="Cyt_P450_sf"/>
</dbReference>
<feature type="signal peptide" evidence="10">
    <location>
        <begin position="1"/>
        <end position="17"/>
    </location>
</feature>
<organism evidence="11 12">
    <name type="scientific">Hypholoma sublateritium (strain FD-334 SS-4)</name>
    <dbReference type="NCBI Taxonomy" id="945553"/>
    <lineage>
        <taxon>Eukaryota</taxon>
        <taxon>Fungi</taxon>
        <taxon>Dikarya</taxon>
        <taxon>Basidiomycota</taxon>
        <taxon>Agaricomycotina</taxon>
        <taxon>Agaricomycetes</taxon>
        <taxon>Agaricomycetidae</taxon>
        <taxon>Agaricales</taxon>
        <taxon>Agaricineae</taxon>
        <taxon>Strophariaceae</taxon>
        <taxon>Hypholoma</taxon>
    </lineage>
</organism>
<evidence type="ECO:0000256" key="10">
    <source>
        <dbReference type="SAM" id="SignalP"/>
    </source>
</evidence>
<evidence type="ECO:0000256" key="6">
    <source>
        <dbReference type="ARBA" id="ARBA00023002"/>
    </source>
</evidence>
<dbReference type="GO" id="GO:0005506">
    <property type="term" value="F:iron ion binding"/>
    <property type="evidence" value="ECO:0007669"/>
    <property type="project" value="InterPro"/>
</dbReference>
<dbReference type="GO" id="GO:0004497">
    <property type="term" value="F:monooxygenase activity"/>
    <property type="evidence" value="ECO:0007669"/>
    <property type="project" value="UniProtKB-KW"/>
</dbReference>
<evidence type="ECO:0000256" key="5">
    <source>
        <dbReference type="ARBA" id="ARBA00022723"/>
    </source>
</evidence>
<evidence type="ECO:0000256" key="1">
    <source>
        <dbReference type="ARBA" id="ARBA00001971"/>
    </source>
</evidence>
<reference evidence="12" key="1">
    <citation type="submission" date="2014-04" db="EMBL/GenBank/DDBJ databases">
        <title>Evolutionary Origins and Diversification of the Mycorrhizal Mutualists.</title>
        <authorList>
            <consortium name="DOE Joint Genome Institute"/>
            <consortium name="Mycorrhizal Genomics Consortium"/>
            <person name="Kohler A."/>
            <person name="Kuo A."/>
            <person name="Nagy L.G."/>
            <person name="Floudas D."/>
            <person name="Copeland A."/>
            <person name="Barry K.W."/>
            <person name="Cichocki N."/>
            <person name="Veneault-Fourrey C."/>
            <person name="LaButti K."/>
            <person name="Lindquist E.A."/>
            <person name="Lipzen A."/>
            <person name="Lundell T."/>
            <person name="Morin E."/>
            <person name="Murat C."/>
            <person name="Riley R."/>
            <person name="Ohm R."/>
            <person name="Sun H."/>
            <person name="Tunlid A."/>
            <person name="Henrissat B."/>
            <person name="Grigoriev I.V."/>
            <person name="Hibbett D.S."/>
            <person name="Martin F."/>
        </authorList>
    </citation>
    <scope>NUCLEOTIDE SEQUENCE [LARGE SCALE GENOMIC DNA]</scope>
    <source>
        <strain evidence="12">FD-334 SS-4</strain>
    </source>
</reference>
<keyword evidence="7 9" id="KW-0408">Iron</keyword>
<dbReference type="EMBL" id="KN817626">
    <property type="protein sequence ID" value="KJA16182.1"/>
    <property type="molecule type" value="Genomic_DNA"/>
</dbReference>
<evidence type="ECO:0000256" key="7">
    <source>
        <dbReference type="ARBA" id="ARBA00023004"/>
    </source>
</evidence>
<dbReference type="OMA" id="NEIDQMQ"/>
<name>A0A0D2KNM2_HYPSF</name>
<dbReference type="CDD" id="cd11065">
    <property type="entry name" value="CYP64-like"/>
    <property type="match status" value="1"/>
</dbReference>
<keyword evidence="12" id="KW-1185">Reference proteome</keyword>
<comment type="cofactor">
    <cofactor evidence="1 9">
        <name>heme</name>
        <dbReference type="ChEBI" id="CHEBI:30413"/>
    </cofactor>
</comment>
<dbReference type="GO" id="GO:0020037">
    <property type="term" value="F:heme binding"/>
    <property type="evidence" value="ECO:0007669"/>
    <property type="project" value="InterPro"/>
</dbReference>
<dbReference type="PANTHER" id="PTHR46300">
    <property type="entry name" value="P450, PUTATIVE (EUROFUNG)-RELATED-RELATED"/>
    <property type="match status" value="1"/>
</dbReference>
<comment type="similarity">
    <text evidence="3">Belongs to the cytochrome P450 family.</text>
</comment>
<evidence type="ECO:0000256" key="4">
    <source>
        <dbReference type="ARBA" id="ARBA00022617"/>
    </source>
</evidence>
<dbReference type="AlphaFoldDB" id="A0A0D2KNM2"/>
<evidence type="ECO:0000313" key="12">
    <source>
        <dbReference type="Proteomes" id="UP000054270"/>
    </source>
</evidence>
<keyword evidence="10" id="KW-0732">Signal</keyword>
<evidence type="ECO:0000256" key="2">
    <source>
        <dbReference type="ARBA" id="ARBA00005179"/>
    </source>
</evidence>
<protein>
    <recommendedName>
        <fullName evidence="13">Cytochrome P450</fullName>
    </recommendedName>
</protein>
<gene>
    <name evidence="11" type="ORF">HYPSUDRAFT_148064</name>
</gene>
<comment type="pathway">
    <text evidence="2">Secondary metabolite biosynthesis.</text>
</comment>
<dbReference type="Proteomes" id="UP000054270">
    <property type="component" value="Unassembled WGS sequence"/>
</dbReference>
<dbReference type="OrthoDB" id="2789670at2759"/>
<sequence length="511" mass="58015">MSSLLTVLLPFVLLSLAFKFLKPVRNGKKKGPYAPGPKPKPLIGNMLDMPSKDSAQVFIQWGKKYDSDILFASALGNHILVMNKLKDAEELFERRSKIYSDRQVIPLVKMMGWDRNIGLNQYGETWRVHRKICQQNFNQRAAVGYQPLIKSQVQILLRGLLTSPDRLDEHTKMFSTAIPLSAMYGYEVTSLEDPLVAIADKSLLMGTTLLTPGGSLINIFPFLRHVPAWFPGASSRKTADEVKRMTEWLIQNPLDWVKDKMAKGSYAPSLVSNVLEGQNGRGPTKEEEIIVSDIAFSIYVGGSDTTKSIVRTFVYLMATHPDIQRKAQSEIDRITGGVRLPDFQDRPSMPYMEAMYRELMRWMPPLHIGLPHFSTEDDIYKGYFIPKGTTIIGNIWAMTHDEDIYPEPNLFKPDRFFDKDGNLNDDDHVLAYGFGRRVCVGKHVATSIVWLTITSILASFDIEKVKDNLGNDIVIKDDFVEYGILTHKKPFNCSITLRSKFERDLITEKLD</sequence>
<dbReference type="InterPro" id="IPR001128">
    <property type="entry name" value="Cyt_P450"/>
</dbReference>
<keyword evidence="6" id="KW-0560">Oxidoreductase</keyword>
<proteinExistence type="inferred from homology"/>
<keyword evidence="5 9" id="KW-0479">Metal-binding</keyword>
<evidence type="ECO:0008006" key="13">
    <source>
        <dbReference type="Google" id="ProtNLM"/>
    </source>
</evidence>
<dbReference type="PANTHER" id="PTHR46300:SF7">
    <property type="entry name" value="P450, PUTATIVE (EUROFUNG)-RELATED"/>
    <property type="match status" value="1"/>
</dbReference>
<evidence type="ECO:0000313" key="11">
    <source>
        <dbReference type="EMBL" id="KJA16182.1"/>
    </source>
</evidence>
<keyword evidence="4 9" id="KW-0349">Heme</keyword>
<dbReference type="PRINTS" id="PR00463">
    <property type="entry name" value="EP450I"/>
</dbReference>
<dbReference type="InterPro" id="IPR002401">
    <property type="entry name" value="Cyt_P450_E_grp-I"/>
</dbReference>
<dbReference type="Pfam" id="PF00067">
    <property type="entry name" value="p450"/>
    <property type="match status" value="1"/>
</dbReference>
<dbReference type="InterPro" id="IPR050364">
    <property type="entry name" value="Cytochrome_P450_fung"/>
</dbReference>
<feature type="chain" id="PRO_5002245865" description="Cytochrome P450" evidence="10">
    <location>
        <begin position="18"/>
        <end position="511"/>
    </location>
</feature>
<dbReference type="GO" id="GO:0016705">
    <property type="term" value="F:oxidoreductase activity, acting on paired donors, with incorporation or reduction of molecular oxygen"/>
    <property type="evidence" value="ECO:0007669"/>
    <property type="project" value="InterPro"/>
</dbReference>
<dbReference type="Gene3D" id="1.10.630.10">
    <property type="entry name" value="Cytochrome P450"/>
    <property type="match status" value="1"/>
</dbReference>
<keyword evidence="8" id="KW-0503">Monooxygenase</keyword>
<dbReference type="SUPFAM" id="SSF48264">
    <property type="entry name" value="Cytochrome P450"/>
    <property type="match status" value="1"/>
</dbReference>
<evidence type="ECO:0000256" key="8">
    <source>
        <dbReference type="ARBA" id="ARBA00023033"/>
    </source>
</evidence>